<dbReference type="SMART" id="SM00496">
    <property type="entry name" value="IENR2"/>
    <property type="match status" value="3"/>
</dbReference>
<dbReference type="SMART" id="SM00465">
    <property type="entry name" value="GIYc"/>
    <property type="match status" value="1"/>
</dbReference>
<dbReference type="GO" id="GO:0003677">
    <property type="term" value="F:DNA binding"/>
    <property type="evidence" value="ECO:0007669"/>
    <property type="project" value="InterPro"/>
</dbReference>
<sequence>MGYIYKIVNKVTNKIYIGQTIQDLEERWKGHCKQNSNCRYLKAAFKKYGIYNFNIKLICICFDEDLDNYEIEYIEKYNSLVPNGYNLRKGGNGGKHHEQTKIKISETLKNKINRVYSKPQLGKSHTEENKRKISLALKGKKLSEEAKEKRRNSVKKFKVLQFTIEGELINTFNGCLEAANSVNAYKSNISLCCNGKLKSVKNFIWKYEHLV</sequence>
<evidence type="ECO:0000256" key="3">
    <source>
        <dbReference type="ARBA" id="ARBA00022759"/>
    </source>
</evidence>
<dbReference type="Pfam" id="PF07460">
    <property type="entry name" value="NUMOD3"/>
    <property type="match status" value="1"/>
</dbReference>
<proteinExistence type="predicted"/>
<dbReference type="SUPFAM" id="SSF64496">
    <property type="entry name" value="DNA-binding domain of intron-encoded endonucleases"/>
    <property type="match status" value="1"/>
</dbReference>
<dbReference type="InterPro" id="IPR003647">
    <property type="entry name" value="Intron_nuc_1_rpt"/>
</dbReference>
<dbReference type="SMART" id="SM00497">
    <property type="entry name" value="IENR1"/>
    <property type="match status" value="1"/>
</dbReference>
<dbReference type="InterPro" id="IPR006350">
    <property type="entry name" value="Intron_endoG1"/>
</dbReference>
<dbReference type="InterPro" id="IPR035901">
    <property type="entry name" value="GIY-YIG_endonuc_sf"/>
</dbReference>
<evidence type="ECO:0000256" key="1">
    <source>
        <dbReference type="ARBA" id="ARBA00010045"/>
    </source>
</evidence>
<dbReference type="InterPro" id="IPR036388">
    <property type="entry name" value="WH-like_DNA-bd_sf"/>
</dbReference>
<accession>A0A6C0ASW8</accession>
<dbReference type="PROSITE" id="PS50164">
    <property type="entry name" value="GIY_YIG"/>
    <property type="match status" value="1"/>
</dbReference>
<organism evidence="6">
    <name type="scientific">viral metagenome</name>
    <dbReference type="NCBI Taxonomy" id="1070528"/>
    <lineage>
        <taxon>unclassified sequences</taxon>
        <taxon>metagenomes</taxon>
        <taxon>organismal metagenomes</taxon>
    </lineage>
</organism>
<dbReference type="Gene3D" id="1.10.10.10">
    <property type="entry name" value="Winged helix-like DNA-binding domain superfamily/Winged helix DNA-binding domain"/>
    <property type="match status" value="1"/>
</dbReference>
<evidence type="ECO:0000256" key="2">
    <source>
        <dbReference type="ARBA" id="ARBA00022722"/>
    </source>
</evidence>
<dbReference type="GO" id="GO:0004519">
    <property type="term" value="F:endonuclease activity"/>
    <property type="evidence" value="ECO:0007669"/>
    <property type="project" value="UniProtKB-KW"/>
</dbReference>
<keyword evidence="2" id="KW-0540">Nuclease</keyword>
<dbReference type="NCBIfam" id="TIGR01453">
    <property type="entry name" value="grpIintron_endo"/>
    <property type="match status" value="1"/>
</dbReference>
<keyword evidence="4" id="KW-0378">Hydrolase</keyword>
<dbReference type="InterPro" id="IPR000305">
    <property type="entry name" value="GIY-YIG_endonuc"/>
</dbReference>
<protein>
    <recommendedName>
        <fullName evidence="5">GIY-YIG domain-containing protein</fullName>
    </recommendedName>
</protein>
<dbReference type="CDD" id="cd10443">
    <property type="entry name" value="GIY-YIG_HE_Tlr8p_PBC-V_like"/>
    <property type="match status" value="1"/>
</dbReference>
<reference evidence="6" key="1">
    <citation type="journal article" date="2020" name="Nature">
        <title>Giant virus diversity and host interactions through global metagenomics.</title>
        <authorList>
            <person name="Schulz F."/>
            <person name="Roux S."/>
            <person name="Paez-Espino D."/>
            <person name="Jungbluth S."/>
            <person name="Walsh D.A."/>
            <person name="Denef V.J."/>
            <person name="McMahon K.D."/>
            <person name="Konstantinidis K.T."/>
            <person name="Eloe-Fadrosh E.A."/>
            <person name="Kyrpides N.C."/>
            <person name="Woyke T."/>
        </authorList>
    </citation>
    <scope>NUCLEOTIDE SEQUENCE</scope>
    <source>
        <strain evidence="6">GVMAG-S-1101165-79</strain>
    </source>
</reference>
<dbReference type="Gene3D" id="3.40.1440.10">
    <property type="entry name" value="GIY-YIG endonuclease"/>
    <property type="match status" value="1"/>
</dbReference>
<dbReference type="InterPro" id="IPR003611">
    <property type="entry name" value="NUMOD3"/>
</dbReference>
<evidence type="ECO:0000313" key="6">
    <source>
        <dbReference type="EMBL" id="QHS82365.1"/>
    </source>
</evidence>
<dbReference type="AlphaFoldDB" id="A0A6C0ASW8"/>
<dbReference type="EMBL" id="MN740765">
    <property type="protein sequence ID" value="QHS82365.1"/>
    <property type="molecule type" value="Genomic_DNA"/>
</dbReference>
<dbReference type="SUPFAM" id="SSF82771">
    <property type="entry name" value="GIY-YIG endonuclease"/>
    <property type="match status" value="1"/>
</dbReference>
<feature type="domain" description="GIY-YIG" evidence="5">
    <location>
        <begin position="1"/>
        <end position="87"/>
    </location>
</feature>
<dbReference type="GO" id="GO:0016787">
    <property type="term" value="F:hydrolase activity"/>
    <property type="evidence" value="ECO:0007669"/>
    <property type="project" value="UniProtKB-KW"/>
</dbReference>
<evidence type="ECO:0000256" key="4">
    <source>
        <dbReference type="ARBA" id="ARBA00022801"/>
    </source>
</evidence>
<name>A0A6C0ASW8_9ZZZZ</name>
<dbReference type="Pfam" id="PF01541">
    <property type="entry name" value="GIY-YIG"/>
    <property type="match status" value="1"/>
</dbReference>
<comment type="similarity">
    <text evidence="1">To endonucleases of group I introns of fungi and phage.</text>
</comment>
<keyword evidence="3" id="KW-0255">Endonuclease</keyword>
<evidence type="ECO:0000259" key="5">
    <source>
        <dbReference type="PROSITE" id="PS50164"/>
    </source>
</evidence>